<dbReference type="Proteomes" id="UP001166293">
    <property type="component" value="Unassembled WGS sequence"/>
</dbReference>
<evidence type="ECO:0000313" key="3">
    <source>
        <dbReference type="Proteomes" id="UP001166293"/>
    </source>
</evidence>
<gene>
    <name evidence="2" type="ORF">KUH32_08465</name>
</gene>
<dbReference type="EMBL" id="JAHRWL010000001">
    <property type="protein sequence ID" value="MBV2359805.1"/>
    <property type="molecule type" value="Genomic_DNA"/>
</dbReference>
<dbReference type="RefSeq" id="WP_217777600.1">
    <property type="nucleotide sequence ID" value="NZ_JAHRWL010000001.1"/>
</dbReference>
<dbReference type="Pfam" id="PF20078">
    <property type="entry name" value="DUF6473"/>
    <property type="match status" value="1"/>
</dbReference>
<accession>A0ABS6N8D2</accession>
<evidence type="ECO:0000259" key="1">
    <source>
        <dbReference type="Pfam" id="PF20078"/>
    </source>
</evidence>
<proteinExistence type="predicted"/>
<protein>
    <recommendedName>
        <fullName evidence="1">DUF6473 domain-containing protein</fullName>
    </recommendedName>
</protein>
<evidence type="ECO:0000313" key="2">
    <source>
        <dbReference type="EMBL" id="MBV2359805.1"/>
    </source>
</evidence>
<name>A0ABS6N8D2_9RHOB</name>
<dbReference type="InterPro" id="IPR045524">
    <property type="entry name" value="DUF6473"/>
</dbReference>
<reference evidence="2" key="1">
    <citation type="submission" date="2021-06" db="EMBL/GenBank/DDBJ databases">
        <title>Thalassococcus sp. CAU 1522 isolated from sea sand, Republic of Korea.</title>
        <authorList>
            <person name="Kim W."/>
        </authorList>
    </citation>
    <scope>NUCLEOTIDE SEQUENCE</scope>
    <source>
        <strain evidence="2">CAU 1522</strain>
    </source>
</reference>
<comment type="caution">
    <text evidence="2">The sequence shown here is derived from an EMBL/GenBank/DDBJ whole genome shotgun (WGS) entry which is preliminary data.</text>
</comment>
<keyword evidence="3" id="KW-1185">Reference proteome</keyword>
<feature type="domain" description="DUF6473" evidence="1">
    <location>
        <begin position="1"/>
        <end position="272"/>
    </location>
</feature>
<organism evidence="2 3">
    <name type="scientific">Thalassococcus arenae</name>
    <dbReference type="NCBI Taxonomy" id="2851652"/>
    <lineage>
        <taxon>Bacteria</taxon>
        <taxon>Pseudomonadati</taxon>
        <taxon>Pseudomonadota</taxon>
        <taxon>Alphaproteobacteria</taxon>
        <taxon>Rhodobacterales</taxon>
        <taxon>Roseobacteraceae</taxon>
        <taxon>Thalassococcus</taxon>
    </lineage>
</organism>
<sequence length="278" mass="30736">MTFAAAGRMALEYYPCRYGASRTDFRGPRRPLEGTFVACIGGTETYGRFMPEPYPVLLERATGRPCVNFGGINAGLDLYLKDPAILGVLAGARVVVMQVMGAQNMSNRFYAVHPRRNDRFLRASERLQELFPEVDFTEFHFTRHMLVRLHDLCPARFGTLVEELRLSWVARMKHLLAMLPGSVVLVWLADHLPGSGDGVEAGDPLFVTPEMLETVRPRVSDLVTIVPAAESRQANRSDLVFTEFEAAAAAEMLGSAAHAQATEALADVIRPLLTMPKT</sequence>